<gene>
    <name evidence="6" type="ORF">ED312_06365</name>
</gene>
<evidence type="ECO:0000256" key="1">
    <source>
        <dbReference type="ARBA" id="ARBA00023015"/>
    </source>
</evidence>
<keyword evidence="7" id="KW-1185">Reference proteome</keyword>
<dbReference type="Pfam" id="PF00440">
    <property type="entry name" value="TetR_N"/>
    <property type="match status" value="1"/>
</dbReference>
<reference evidence="6 7" key="1">
    <citation type="submission" date="2018-10" db="EMBL/GenBank/DDBJ databases">
        <title>Sinomicrobium pectinilyticum sp. nov., a pectinase-producing bacterium isolated from alkaline and saline soil, and emended description of the genus Sinomicrobium.</title>
        <authorList>
            <person name="Cheng B."/>
            <person name="Li C."/>
            <person name="Lai Q."/>
            <person name="Du M."/>
            <person name="Shao Z."/>
            <person name="Xu P."/>
            <person name="Yang C."/>
        </authorList>
    </citation>
    <scope>NUCLEOTIDE SEQUENCE [LARGE SCALE GENOMIC DNA]</scope>
    <source>
        <strain evidence="6 7">5DNS001</strain>
    </source>
</reference>
<dbReference type="InterPro" id="IPR009057">
    <property type="entry name" value="Homeodomain-like_sf"/>
</dbReference>
<dbReference type="AlphaFoldDB" id="A0A3N0ERK5"/>
<keyword evidence="1" id="KW-0805">Transcription regulation</keyword>
<proteinExistence type="predicted"/>
<dbReference type="SUPFAM" id="SSF46689">
    <property type="entry name" value="Homeodomain-like"/>
    <property type="match status" value="1"/>
</dbReference>
<dbReference type="SUPFAM" id="SSF48498">
    <property type="entry name" value="Tetracyclin repressor-like, C-terminal domain"/>
    <property type="match status" value="1"/>
</dbReference>
<accession>A0A3N0ERK5</accession>
<dbReference type="InterPro" id="IPR036271">
    <property type="entry name" value="Tet_transcr_reg_TetR-rel_C_sf"/>
</dbReference>
<organism evidence="6 7">
    <name type="scientific">Sinomicrobium pectinilyticum</name>
    <dbReference type="NCBI Taxonomy" id="1084421"/>
    <lineage>
        <taxon>Bacteria</taxon>
        <taxon>Pseudomonadati</taxon>
        <taxon>Bacteroidota</taxon>
        <taxon>Flavobacteriia</taxon>
        <taxon>Flavobacteriales</taxon>
        <taxon>Flavobacteriaceae</taxon>
        <taxon>Sinomicrobium</taxon>
    </lineage>
</organism>
<dbReference type="GO" id="GO:0003677">
    <property type="term" value="F:DNA binding"/>
    <property type="evidence" value="ECO:0007669"/>
    <property type="project" value="UniProtKB-UniRule"/>
</dbReference>
<dbReference type="OrthoDB" id="9789566at2"/>
<evidence type="ECO:0000256" key="3">
    <source>
        <dbReference type="ARBA" id="ARBA00023163"/>
    </source>
</evidence>
<dbReference type="Proteomes" id="UP000267469">
    <property type="component" value="Unassembled WGS sequence"/>
</dbReference>
<keyword evidence="3" id="KW-0804">Transcription</keyword>
<dbReference type="PANTHER" id="PTHR47506">
    <property type="entry name" value="TRANSCRIPTIONAL REGULATORY PROTEIN"/>
    <property type="match status" value="1"/>
</dbReference>
<evidence type="ECO:0000256" key="4">
    <source>
        <dbReference type="PROSITE-ProRule" id="PRU00335"/>
    </source>
</evidence>
<evidence type="ECO:0000259" key="5">
    <source>
        <dbReference type="PROSITE" id="PS50977"/>
    </source>
</evidence>
<evidence type="ECO:0000313" key="7">
    <source>
        <dbReference type="Proteomes" id="UP000267469"/>
    </source>
</evidence>
<protein>
    <submittedName>
        <fullName evidence="6">TetR/AcrR family transcriptional regulator</fullName>
    </submittedName>
</protein>
<evidence type="ECO:0000313" key="6">
    <source>
        <dbReference type="EMBL" id="RNL90387.1"/>
    </source>
</evidence>
<sequence>MRPQKILEEEIIAGLTKVFRAKGYEGASLQELAKITGLKKASLYHRFPEGKQGMALAVITHLDNWVEEHVFRELLDENSTPQLRLKKGLGNINKLYDDGKEGCIFNALSMETGLDLFEEQIKNGMKKWIDTFKEVGVAFNLSSHDAKEHALRNLIEIQGSLIVSKALGDFTIFQDTIQNIENRYLGA</sequence>
<feature type="DNA-binding region" description="H-T-H motif" evidence="4">
    <location>
        <begin position="28"/>
        <end position="47"/>
    </location>
</feature>
<comment type="caution">
    <text evidence="6">The sequence shown here is derived from an EMBL/GenBank/DDBJ whole genome shotgun (WGS) entry which is preliminary data.</text>
</comment>
<dbReference type="RefSeq" id="WP_123215179.1">
    <property type="nucleotide sequence ID" value="NZ_RJTM01000030.1"/>
</dbReference>
<dbReference type="Gene3D" id="1.10.357.10">
    <property type="entry name" value="Tetracycline Repressor, domain 2"/>
    <property type="match status" value="1"/>
</dbReference>
<keyword evidence="2 4" id="KW-0238">DNA-binding</keyword>
<feature type="domain" description="HTH tetR-type" evidence="5">
    <location>
        <begin position="5"/>
        <end position="65"/>
    </location>
</feature>
<dbReference type="PROSITE" id="PS50977">
    <property type="entry name" value="HTH_TETR_2"/>
    <property type="match status" value="1"/>
</dbReference>
<name>A0A3N0ERK5_SINP1</name>
<dbReference type="EMBL" id="RJTM01000030">
    <property type="protein sequence ID" value="RNL90387.1"/>
    <property type="molecule type" value="Genomic_DNA"/>
</dbReference>
<evidence type="ECO:0000256" key="2">
    <source>
        <dbReference type="ARBA" id="ARBA00023125"/>
    </source>
</evidence>
<dbReference type="PANTHER" id="PTHR47506:SF1">
    <property type="entry name" value="HTH-TYPE TRANSCRIPTIONAL REGULATOR YJDC"/>
    <property type="match status" value="1"/>
</dbReference>
<dbReference type="InterPro" id="IPR001647">
    <property type="entry name" value="HTH_TetR"/>
</dbReference>